<dbReference type="CDD" id="cd00063">
    <property type="entry name" value="FN3"/>
    <property type="match status" value="2"/>
</dbReference>
<evidence type="ECO:0000259" key="16">
    <source>
        <dbReference type="PROSITE" id="PS50853"/>
    </source>
</evidence>
<keyword evidence="7" id="KW-0677">Repeat</keyword>
<comment type="subcellular location">
    <subcellularLocation>
        <location evidence="1 14">Membrane</location>
        <topology evidence="1 14">Single-pass type I membrane protein</topology>
    </subcellularLocation>
</comment>
<dbReference type="InterPro" id="IPR050379">
    <property type="entry name" value="Type-I_Cytokine_Rcpt"/>
</dbReference>
<dbReference type="PANTHER" id="PTHR23036:SF86">
    <property type="entry name" value="PROLACTIN RECEPTOR"/>
    <property type="match status" value="1"/>
</dbReference>
<accession>A0AAV7WBI8</accession>
<dbReference type="PROSITE" id="PS01352">
    <property type="entry name" value="HEMATOPO_REC_L_F1"/>
    <property type="match status" value="1"/>
</dbReference>
<protein>
    <recommendedName>
        <fullName evidence="3 14">Prolactin receptor</fullName>
        <shortName evidence="14">PRL-R</shortName>
    </recommendedName>
</protein>
<dbReference type="FunFam" id="2.60.40.10:FF:000358">
    <property type="entry name" value="Prolactin receptor"/>
    <property type="match status" value="1"/>
</dbReference>
<evidence type="ECO:0000256" key="14">
    <source>
        <dbReference type="RuleBase" id="RU365035"/>
    </source>
</evidence>
<name>A0AAV7WBI8_PLEWA</name>
<evidence type="ECO:0000256" key="13">
    <source>
        <dbReference type="ARBA" id="ARBA00023180"/>
    </source>
</evidence>
<dbReference type="InterPro" id="IPR013783">
    <property type="entry name" value="Ig-like_fold"/>
</dbReference>
<evidence type="ECO:0000256" key="6">
    <source>
        <dbReference type="ARBA" id="ARBA00022729"/>
    </source>
</evidence>
<feature type="region of interest" description="Disordered" evidence="15">
    <location>
        <begin position="524"/>
        <end position="554"/>
    </location>
</feature>
<keyword evidence="12 14" id="KW-0675">Receptor</keyword>
<keyword evidence="10 14" id="KW-0472">Membrane</keyword>
<dbReference type="GO" id="GO:0004896">
    <property type="term" value="F:cytokine receptor activity"/>
    <property type="evidence" value="ECO:0007669"/>
    <property type="project" value="InterPro"/>
</dbReference>
<dbReference type="InterPro" id="IPR003528">
    <property type="entry name" value="Long_hematopoietin_rcpt_CS"/>
</dbReference>
<evidence type="ECO:0000313" key="18">
    <source>
        <dbReference type="Proteomes" id="UP001066276"/>
    </source>
</evidence>
<comment type="domain">
    <text evidence="14">The WSXWS motif appears to be necessary for proper protein folding and thereby efficient intracellular transport and cell-surface receptor binding.</text>
</comment>
<dbReference type="InterPro" id="IPR003961">
    <property type="entry name" value="FN3_dom"/>
</dbReference>
<comment type="similarity">
    <text evidence="2 14">Belongs to the type I cytokine receptor family. Type 1 subfamily.</text>
</comment>
<sequence length="752" mass="83329">MILHVPGCLVSFTGKAGLAERHLRAKESVCSFAVREGLEGDVYYSCVPKAGKGVEMLSAETSTGCGVGNVYQEQIDEEDVRSNELSYQGDVGVGGVPDNGSDAAGRKAAALEQVTLRFPSEQKQGINMRQNLKITASALTFTLLLLINTDLMDGESPPGKPDNIKCRSPEKETFSCWWEPGSDGGLPTNYSLLYKTEGKNSYSECPDYKTSGPNSCYFDKKHTSIWTMYTIIVNATNELGTTTSDPQFVDVAYIVELRPPLNVTLSIIDDPPHLLVKWSPPSKADVKSGWVTVEYEVRFKSKKAQEWETLDAGKQRQLRVFSLNPSENYIVQVRCKSDHGFWSMWSPESYIQIPDNFPRKDMTLWISIAVLSFVICLTIIWTMALKRWSMLTCILPPVPGPKIMGFDKQLLKTGKSEELLSALGCQGFPPTSDCADLLVEFLEVDDSKEQLISSHDKGHPNQATKSPHAETDNDSGRGSCDSPTAISERCKDSRISSADFETDVVGELKGNAAQQSTMNWENQCPVSDKQLPNPSDGKPNPWPEGGTVNNQTPTSSYHHITEVCKLALGAMNANMSSLLMTNEDKKQPRYFKTIETISEESTGKQNELDYMHSRDFDQDTMWLLPNVKASFMSPKTMDYVEVQKVNQNSALALIPKQKESHGRRELYPSTGPSKEYTKVARVEDNNVLVLMQDSGSQSTPVLREPFKDYSQILQPHQADNVGKFNTGSQNESKVQVGTLGYMDPSALAPLFS</sequence>
<keyword evidence="9 14" id="KW-1133">Transmembrane helix</keyword>
<dbReference type="GO" id="GO:0019955">
    <property type="term" value="F:cytokine binding"/>
    <property type="evidence" value="ECO:0007669"/>
    <property type="project" value="TreeGrafter"/>
</dbReference>
<organism evidence="17 18">
    <name type="scientific">Pleurodeles waltl</name>
    <name type="common">Iberian ribbed newt</name>
    <dbReference type="NCBI Taxonomy" id="8319"/>
    <lineage>
        <taxon>Eukaryota</taxon>
        <taxon>Metazoa</taxon>
        <taxon>Chordata</taxon>
        <taxon>Craniata</taxon>
        <taxon>Vertebrata</taxon>
        <taxon>Euteleostomi</taxon>
        <taxon>Amphibia</taxon>
        <taxon>Batrachia</taxon>
        <taxon>Caudata</taxon>
        <taxon>Salamandroidea</taxon>
        <taxon>Salamandridae</taxon>
        <taxon>Pleurodelinae</taxon>
        <taxon>Pleurodeles</taxon>
    </lineage>
</organism>
<keyword evidence="4 14" id="KW-0812">Transmembrane</keyword>
<dbReference type="SUPFAM" id="SSF49265">
    <property type="entry name" value="Fibronectin type III"/>
    <property type="match status" value="2"/>
</dbReference>
<evidence type="ECO:0000256" key="3">
    <source>
        <dbReference type="ARBA" id="ARBA00019818"/>
    </source>
</evidence>
<comment type="domain">
    <text evidence="14">The box 1 motif is required for JAK interaction and/or activation.</text>
</comment>
<dbReference type="InterPro" id="IPR036116">
    <property type="entry name" value="FN3_sf"/>
</dbReference>
<dbReference type="Gene3D" id="2.60.40.10">
    <property type="entry name" value="Immunoglobulins"/>
    <property type="match status" value="2"/>
</dbReference>
<dbReference type="GO" id="GO:0043235">
    <property type="term" value="C:receptor complex"/>
    <property type="evidence" value="ECO:0007669"/>
    <property type="project" value="TreeGrafter"/>
</dbReference>
<keyword evidence="18" id="KW-1185">Reference proteome</keyword>
<dbReference type="GO" id="GO:0009897">
    <property type="term" value="C:external side of plasma membrane"/>
    <property type="evidence" value="ECO:0007669"/>
    <property type="project" value="TreeGrafter"/>
</dbReference>
<keyword evidence="13" id="KW-0325">Glycoprotein</keyword>
<keyword evidence="6" id="KW-0732">Signal</keyword>
<gene>
    <name evidence="14" type="primary">PRLR</name>
    <name evidence="17" type="ORF">NDU88_005783</name>
</gene>
<comment type="function">
    <text evidence="14">This is a receptor for the anterior pituitary hormone prolactin.</text>
</comment>
<evidence type="ECO:0000313" key="17">
    <source>
        <dbReference type="EMBL" id="KAJ1210419.1"/>
    </source>
</evidence>
<keyword evidence="11 14" id="KW-1015">Disulfide bond</keyword>
<dbReference type="GO" id="GO:0046872">
    <property type="term" value="F:metal ion binding"/>
    <property type="evidence" value="ECO:0007669"/>
    <property type="project" value="UniProtKB-KW"/>
</dbReference>
<keyword evidence="8 14" id="KW-0862">Zinc</keyword>
<dbReference type="FunFam" id="2.60.40.10:FF:000287">
    <property type="entry name" value="Prolactin receptor"/>
    <property type="match status" value="1"/>
</dbReference>
<evidence type="ECO:0000256" key="2">
    <source>
        <dbReference type="ARBA" id="ARBA00007885"/>
    </source>
</evidence>
<evidence type="ECO:0000256" key="5">
    <source>
        <dbReference type="ARBA" id="ARBA00022723"/>
    </source>
</evidence>
<evidence type="ECO:0000256" key="1">
    <source>
        <dbReference type="ARBA" id="ARBA00004479"/>
    </source>
</evidence>
<evidence type="ECO:0000256" key="4">
    <source>
        <dbReference type="ARBA" id="ARBA00022692"/>
    </source>
</evidence>
<dbReference type="Proteomes" id="UP001066276">
    <property type="component" value="Chromosome 1_2"/>
</dbReference>
<dbReference type="EMBL" id="JANPWB010000002">
    <property type="protein sequence ID" value="KAJ1210419.1"/>
    <property type="molecule type" value="Genomic_DNA"/>
</dbReference>
<evidence type="ECO:0000256" key="8">
    <source>
        <dbReference type="ARBA" id="ARBA00022833"/>
    </source>
</evidence>
<dbReference type="PANTHER" id="PTHR23036">
    <property type="entry name" value="CYTOKINE RECEPTOR"/>
    <property type="match status" value="1"/>
</dbReference>
<keyword evidence="5 14" id="KW-0479">Metal-binding</keyword>
<dbReference type="SMART" id="SM00060">
    <property type="entry name" value="FN3"/>
    <property type="match status" value="2"/>
</dbReference>
<dbReference type="Pfam" id="PF09067">
    <property type="entry name" value="EpoR_lig-bind"/>
    <property type="match status" value="1"/>
</dbReference>
<feature type="transmembrane region" description="Helical" evidence="14">
    <location>
        <begin position="362"/>
        <end position="381"/>
    </location>
</feature>
<proteinExistence type="inferred from homology"/>
<comment type="caution">
    <text evidence="17">The sequence shown here is derived from an EMBL/GenBank/DDBJ whole genome shotgun (WGS) entry which is preliminary data.</text>
</comment>
<feature type="domain" description="Fibronectin type-III" evidence="16">
    <location>
        <begin position="160"/>
        <end position="257"/>
    </location>
</feature>
<dbReference type="InterPro" id="IPR015152">
    <property type="entry name" value="Growth/epo_recpt_lig-bind"/>
</dbReference>
<dbReference type="Pfam" id="PF00041">
    <property type="entry name" value="fn3"/>
    <property type="match status" value="1"/>
</dbReference>
<evidence type="ECO:0000256" key="10">
    <source>
        <dbReference type="ARBA" id="ARBA00023136"/>
    </source>
</evidence>
<feature type="domain" description="Fibronectin type-III" evidence="16">
    <location>
        <begin position="259"/>
        <end position="356"/>
    </location>
</feature>
<evidence type="ECO:0000256" key="11">
    <source>
        <dbReference type="ARBA" id="ARBA00023157"/>
    </source>
</evidence>
<evidence type="ECO:0000256" key="12">
    <source>
        <dbReference type="ARBA" id="ARBA00023170"/>
    </source>
</evidence>
<evidence type="ECO:0000256" key="9">
    <source>
        <dbReference type="ARBA" id="ARBA00022989"/>
    </source>
</evidence>
<reference evidence="17" key="1">
    <citation type="journal article" date="2022" name="bioRxiv">
        <title>Sequencing and chromosome-scale assembly of the giantPleurodeles waltlgenome.</title>
        <authorList>
            <person name="Brown T."/>
            <person name="Elewa A."/>
            <person name="Iarovenko S."/>
            <person name="Subramanian E."/>
            <person name="Araus A.J."/>
            <person name="Petzold A."/>
            <person name="Susuki M."/>
            <person name="Suzuki K.-i.T."/>
            <person name="Hayashi T."/>
            <person name="Toyoda A."/>
            <person name="Oliveira C."/>
            <person name="Osipova E."/>
            <person name="Leigh N.D."/>
            <person name="Simon A."/>
            <person name="Yun M.H."/>
        </authorList>
    </citation>
    <scope>NUCLEOTIDE SEQUENCE</scope>
    <source>
        <strain evidence="17">20211129_DDA</strain>
        <tissue evidence="17">Liver</tissue>
    </source>
</reference>
<dbReference type="PROSITE" id="PS50853">
    <property type="entry name" value="FN3"/>
    <property type="match status" value="2"/>
</dbReference>
<feature type="compositionally biased region" description="Polar residues" evidence="15">
    <location>
        <begin position="524"/>
        <end position="533"/>
    </location>
</feature>
<evidence type="ECO:0000256" key="7">
    <source>
        <dbReference type="ARBA" id="ARBA00022737"/>
    </source>
</evidence>
<feature type="region of interest" description="Disordered" evidence="15">
    <location>
        <begin position="452"/>
        <end position="493"/>
    </location>
</feature>
<evidence type="ECO:0000256" key="15">
    <source>
        <dbReference type="SAM" id="MobiDB-lite"/>
    </source>
</evidence>
<dbReference type="AlphaFoldDB" id="A0AAV7WBI8"/>